<dbReference type="AlphaFoldDB" id="A0AAN8A4I6"/>
<protein>
    <submittedName>
        <fullName evidence="1">Uncharacterized protein</fullName>
    </submittedName>
</protein>
<sequence length="197" mass="22473">MNQNAMGWENWYEEHRETQTHWGHRINKNHNGGFHDHAQILKKYLGLGVVFHNTRIGSSGKENWPMDANYEWHDEDGLETTLCYLTLPDHDEAQDSYDSTEMEANSGYIDVSAARAIAVPTASPADVVKIQARFQRALRILNLCPYIHPAMLAEGRGINKGKEVTRRIVEPSGSAHYDAKSKWPRMMVLVNSGFEMY</sequence>
<gene>
    <name evidence="1" type="ORF">LTR97_001956</name>
</gene>
<reference evidence="1" key="1">
    <citation type="submission" date="2023-08" db="EMBL/GenBank/DDBJ databases">
        <title>Black Yeasts Isolated from many extreme environments.</title>
        <authorList>
            <person name="Coleine C."/>
            <person name="Stajich J.E."/>
            <person name="Selbmann L."/>
        </authorList>
    </citation>
    <scope>NUCLEOTIDE SEQUENCE</scope>
    <source>
        <strain evidence="1">CCFEE 5810</strain>
    </source>
</reference>
<evidence type="ECO:0000313" key="1">
    <source>
        <dbReference type="EMBL" id="KAK5704847.1"/>
    </source>
</evidence>
<name>A0AAN8A4I6_9PEZI</name>
<dbReference type="Proteomes" id="UP001310594">
    <property type="component" value="Unassembled WGS sequence"/>
</dbReference>
<organism evidence="1 2">
    <name type="scientific">Elasticomyces elasticus</name>
    <dbReference type="NCBI Taxonomy" id="574655"/>
    <lineage>
        <taxon>Eukaryota</taxon>
        <taxon>Fungi</taxon>
        <taxon>Dikarya</taxon>
        <taxon>Ascomycota</taxon>
        <taxon>Pezizomycotina</taxon>
        <taxon>Dothideomycetes</taxon>
        <taxon>Dothideomycetidae</taxon>
        <taxon>Mycosphaerellales</taxon>
        <taxon>Teratosphaeriaceae</taxon>
        <taxon>Elasticomyces</taxon>
    </lineage>
</organism>
<comment type="caution">
    <text evidence="1">The sequence shown here is derived from an EMBL/GenBank/DDBJ whole genome shotgun (WGS) entry which is preliminary data.</text>
</comment>
<accession>A0AAN8A4I6</accession>
<evidence type="ECO:0000313" key="2">
    <source>
        <dbReference type="Proteomes" id="UP001310594"/>
    </source>
</evidence>
<dbReference type="EMBL" id="JAVRQU010000003">
    <property type="protein sequence ID" value="KAK5704847.1"/>
    <property type="molecule type" value="Genomic_DNA"/>
</dbReference>
<proteinExistence type="predicted"/>